<protein>
    <recommendedName>
        <fullName evidence="3">DUF2848 domain-containing protein</fullName>
    </recommendedName>
</protein>
<accession>A0A0S3PNN6</accession>
<dbReference type="AlphaFoldDB" id="A0A0S3PNN6"/>
<dbReference type="EMBL" id="AP014946">
    <property type="protein sequence ID" value="BAT57535.1"/>
    <property type="molecule type" value="Genomic_DNA"/>
</dbReference>
<dbReference type="InterPro" id="IPR036663">
    <property type="entry name" value="Fumarylacetoacetase_C_sf"/>
</dbReference>
<dbReference type="InterPro" id="IPR021269">
    <property type="entry name" value="DUF2848"/>
</dbReference>
<dbReference type="GO" id="GO:0003824">
    <property type="term" value="F:catalytic activity"/>
    <property type="evidence" value="ECO:0007669"/>
    <property type="project" value="InterPro"/>
</dbReference>
<evidence type="ECO:0008006" key="3">
    <source>
        <dbReference type="Google" id="ProtNLM"/>
    </source>
</evidence>
<dbReference type="OrthoDB" id="9792678at2"/>
<name>A0A0S3PNN6_9BRAD</name>
<dbReference type="SUPFAM" id="SSF56529">
    <property type="entry name" value="FAH"/>
    <property type="match status" value="1"/>
</dbReference>
<reference evidence="1 2" key="1">
    <citation type="submission" date="2015-08" db="EMBL/GenBank/DDBJ databases">
        <title>Investigation of the bacterial diversity of lava forest soil.</title>
        <authorList>
            <person name="Lee J.S."/>
        </authorList>
    </citation>
    <scope>NUCLEOTIDE SEQUENCE [LARGE SCALE GENOMIC DNA]</scope>
    <source>
        <strain evidence="1 2">GJW-30</strain>
    </source>
</reference>
<dbReference type="Proteomes" id="UP000236884">
    <property type="component" value="Chromosome"/>
</dbReference>
<evidence type="ECO:0000313" key="1">
    <source>
        <dbReference type="EMBL" id="BAT57535.1"/>
    </source>
</evidence>
<sequence>MKFTRHSLKGQDTAELDIHTLIVAGWTGRDHAALMHHVHELEAIGVPAPSSMPVFYRNAAGNITQATRIEVLGPDTSGEVEPVIVAFDDGLWLGVGSDHTDRKAETQGIALSKQLCLKPLSTTLWRFDEIADAWDQMKLRSFATIDGKRERYQDGMLAAMRHPSDLIARYGKDLKPGTAMFCGTLGAIGGIRPAARFDMELEDPKSGRTLSHAYEISALPVVS</sequence>
<proteinExistence type="predicted"/>
<evidence type="ECO:0000313" key="2">
    <source>
        <dbReference type="Proteomes" id="UP000236884"/>
    </source>
</evidence>
<gene>
    <name evidence="1" type="ORF">GJW-30_1_00040</name>
</gene>
<keyword evidence="2" id="KW-1185">Reference proteome</keyword>
<dbReference type="KEGG" id="vgo:GJW-30_1_00040"/>
<dbReference type="RefSeq" id="WP_096350324.1">
    <property type="nucleotide sequence ID" value="NZ_AP014946.1"/>
</dbReference>
<organism evidence="1 2">
    <name type="scientific">Variibacter gotjawalensis</name>
    <dbReference type="NCBI Taxonomy" id="1333996"/>
    <lineage>
        <taxon>Bacteria</taxon>
        <taxon>Pseudomonadati</taxon>
        <taxon>Pseudomonadota</taxon>
        <taxon>Alphaproteobacteria</taxon>
        <taxon>Hyphomicrobiales</taxon>
        <taxon>Nitrobacteraceae</taxon>
        <taxon>Variibacter</taxon>
    </lineage>
</organism>
<dbReference type="Pfam" id="PF11010">
    <property type="entry name" value="DUF2848"/>
    <property type="match status" value="1"/>
</dbReference>